<dbReference type="KEGG" id="cfa:611771"/>
<dbReference type="RefSeq" id="XP_854578.4">
    <property type="nucleotide sequence ID" value="XM_849485.6"/>
</dbReference>
<dbReference type="Pfam" id="PF15206">
    <property type="entry name" value="FAM209"/>
    <property type="match status" value="1"/>
</dbReference>
<dbReference type="GeneTree" id="ENSGT00390000005057"/>
<dbReference type="Ensembl" id="ENSCAFT00845052283.1">
    <property type="protein sequence ID" value="ENSCAFP00845041008.1"/>
    <property type="gene ID" value="ENSCAFG00845029529.1"/>
</dbReference>
<dbReference type="InterPro" id="IPR027943">
    <property type="entry name" value="FAM209"/>
</dbReference>
<name>A0A8I3Q3U7_CANLF</name>
<sequence length="296" mass="32864">MSGNNAGQAKPKGLPACSLWCHRHPPPPTPGSGSHRDTCSVCPAHLNVWTGHVEKGRSRGGCLCPRPRCTRLGGCSRATPGSLLSPRPKRHNGLCDITNSRAPGTRSPGAREQTHHEQLRAPALLTMRTLTWLLLLPVCLSCGYAFMFSPLRDKAKEPQGKVPCGGHFRIRQNLPEHAQGWLGSKWLWLFFVVVLYVILKFRGDSEKSKEQNPSGLRGCPFRSPLKKNQNASPNKDYAFNTLTQLEMDLVKFVSKVRNLKVAMATGSNLKLQHLEVPPEPHNNITIYEIWGEEDSE</sequence>
<evidence type="ECO:0000313" key="3">
    <source>
        <dbReference type="Ensembl" id="ENSCAFP00845041008.1"/>
    </source>
</evidence>
<organism evidence="3 4">
    <name type="scientific">Canis lupus familiaris</name>
    <name type="common">Dog</name>
    <name type="synonym">Canis familiaris</name>
    <dbReference type="NCBI Taxonomy" id="9615"/>
    <lineage>
        <taxon>Eukaryota</taxon>
        <taxon>Metazoa</taxon>
        <taxon>Chordata</taxon>
        <taxon>Craniata</taxon>
        <taxon>Vertebrata</taxon>
        <taxon>Euteleostomi</taxon>
        <taxon>Mammalia</taxon>
        <taxon>Eutheria</taxon>
        <taxon>Laurasiatheria</taxon>
        <taxon>Carnivora</taxon>
        <taxon>Caniformia</taxon>
        <taxon>Canidae</taxon>
        <taxon>Canis</taxon>
    </lineage>
</organism>
<dbReference type="PANTHER" id="PTHR35157">
    <property type="entry name" value="PROTEIN FAM209A"/>
    <property type="match status" value="1"/>
</dbReference>
<reference evidence="3" key="1">
    <citation type="submission" date="2020-03" db="EMBL/GenBank/DDBJ databases">
        <title>Long-read based genome assembly of a Labrador retriever dog.</title>
        <authorList>
            <person name="Eory L."/>
            <person name="Zhang W."/>
            <person name="Schoenebeck J."/>
        </authorList>
    </citation>
    <scope>NUCLEOTIDE SEQUENCE [LARGE SCALE GENOMIC DNA]</scope>
    <source>
        <strain evidence="3">Labrador retriever</strain>
    </source>
</reference>
<protein>
    <recommendedName>
        <fullName evidence="5">Family with sequence similarity 209 member B</fullName>
    </recommendedName>
</protein>
<feature type="region of interest" description="Disordered" evidence="1">
    <location>
        <begin position="94"/>
        <end position="116"/>
    </location>
</feature>
<feature type="transmembrane region" description="Helical" evidence="2">
    <location>
        <begin position="181"/>
        <end position="199"/>
    </location>
</feature>
<reference evidence="3" key="3">
    <citation type="submission" date="2025-09" db="UniProtKB">
        <authorList>
            <consortium name="Ensembl"/>
        </authorList>
    </citation>
    <scope>IDENTIFICATION</scope>
    <source>
        <strain evidence="3">Boxer</strain>
    </source>
</reference>
<keyword evidence="2" id="KW-1133">Transmembrane helix</keyword>
<dbReference type="AlphaFoldDB" id="A0A8I3Q3U7"/>
<proteinExistence type="predicted"/>
<evidence type="ECO:0000256" key="1">
    <source>
        <dbReference type="SAM" id="MobiDB-lite"/>
    </source>
</evidence>
<keyword evidence="4" id="KW-1185">Reference proteome</keyword>
<gene>
    <name evidence="3" type="primary">LOC611771</name>
</gene>
<dbReference type="PANTHER" id="PTHR35157:SF1">
    <property type="entry name" value="PROTEIN FAM209A"/>
    <property type="match status" value="1"/>
</dbReference>
<evidence type="ECO:0000256" key="2">
    <source>
        <dbReference type="SAM" id="Phobius"/>
    </source>
</evidence>
<accession>A0A8I3Q3U7</accession>
<dbReference type="GeneID" id="611771"/>
<feature type="transmembrane region" description="Helical" evidence="2">
    <location>
        <begin position="130"/>
        <end position="148"/>
    </location>
</feature>
<reference evidence="3" key="2">
    <citation type="submission" date="2025-08" db="UniProtKB">
        <authorList>
            <consortium name="Ensembl"/>
        </authorList>
    </citation>
    <scope>IDENTIFICATION</scope>
    <source>
        <strain evidence="3">Boxer</strain>
    </source>
</reference>
<keyword evidence="2" id="KW-0472">Membrane</keyword>
<evidence type="ECO:0000313" key="4">
    <source>
        <dbReference type="Proteomes" id="UP000805418"/>
    </source>
</evidence>
<dbReference type="Proteomes" id="UP000805418">
    <property type="component" value="Chromosome 24"/>
</dbReference>
<evidence type="ECO:0008006" key="5">
    <source>
        <dbReference type="Google" id="ProtNLM"/>
    </source>
</evidence>
<keyword evidence="2" id="KW-0812">Transmembrane</keyword>
<feature type="region of interest" description="Disordered" evidence="1">
    <location>
        <begin position="206"/>
        <end position="232"/>
    </location>
</feature>
<dbReference type="OrthoDB" id="9507615at2759"/>